<dbReference type="Gene3D" id="3.40.50.1950">
    <property type="entry name" value="Flavin prenyltransferase-like"/>
    <property type="match status" value="1"/>
</dbReference>
<dbReference type="AlphaFoldDB" id="A0A1M5R877"/>
<proteinExistence type="predicted"/>
<name>A0A1M5R877_9BRAD</name>
<evidence type="ECO:0000313" key="2">
    <source>
        <dbReference type="Proteomes" id="UP000189796"/>
    </source>
</evidence>
<accession>A0A1M5R877</accession>
<sequence length="75" mass="8268">MCYCANGGHLRNVAALSELGASIAPPVPAFYAKPESIEEMVEHTVGRVLDLFEIDVATVRRWGEDRDLRGRPVKS</sequence>
<evidence type="ECO:0000313" key="1">
    <source>
        <dbReference type="EMBL" id="SHH22246.1"/>
    </source>
</evidence>
<evidence type="ECO:0008006" key="3">
    <source>
        <dbReference type="Google" id="ProtNLM"/>
    </source>
</evidence>
<dbReference type="InterPro" id="IPR036551">
    <property type="entry name" value="Flavin_trans-like"/>
</dbReference>
<organism evidence="1 2">
    <name type="scientific">Bradyrhizobium erythrophlei</name>
    <dbReference type="NCBI Taxonomy" id="1437360"/>
    <lineage>
        <taxon>Bacteria</taxon>
        <taxon>Pseudomonadati</taxon>
        <taxon>Pseudomonadota</taxon>
        <taxon>Alphaproteobacteria</taxon>
        <taxon>Hyphomicrobiales</taxon>
        <taxon>Nitrobacteraceae</taxon>
        <taxon>Bradyrhizobium</taxon>
    </lineage>
</organism>
<dbReference type="EMBL" id="LT670817">
    <property type="protein sequence ID" value="SHH22246.1"/>
    <property type="molecule type" value="Genomic_DNA"/>
</dbReference>
<reference evidence="1 2" key="1">
    <citation type="submission" date="2016-11" db="EMBL/GenBank/DDBJ databases">
        <authorList>
            <person name="Jaros S."/>
            <person name="Januszkiewicz K."/>
            <person name="Wedrychowicz H."/>
        </authorList>
    </citation>
    <scope>NUCLEOTIDE SEQUENCE [LARGE SCALE GENOMIC DNA]</scope>
    <source>
        <strain evidence="1 2">GAS138</strain>
    </source>
</reference>
<gene>
    <name evidence="1" type="ORF">SAMN05443248_4113</name>
</gene>
<dbReference type="SUPFAM" id="SSF52507">
    <property type="entry name" value="Homo-oligomeric flavin-containing Cys decarboxylases, HFCD"/>
    <property type="match status" value="1"/>
</dbReference>
<dbReference type="GO" id="GO:0003824">
    <property type="term" value="F:catalytic activity"/>
    <property type="evidence" value="ECO:0007669"/>
    <property type="project" value="InterPro"/>
</dbReference>
<dbReference type="Proteomes" id="UP000189796">
    <property type="component" value="Chromosome I"/>
</dbReference>
<protein>
    <recommendedName>
        <fullName evidence="3">3-octaprenyl-4-hydroxybenzoate carboxy-lyase</fullName>
    </recommendedName>
</protein>